<evidence type="ECO:0000256" key="5">
    <source>
        <dbReference type="ARBA" id="ARBA00022842"/>
    </source>
</evidence>
<sequence length="433" mass="46474">MNTRRTPAFRARCRKQAVHRVAMVSVHTSPLAQPGTGDAGGMNVYVLNTARELARAGVEVEIFTRATSSEEPPTVEAEPGVLVHHLPAGPFEGLSKNDLPTQLCAFTGGLLRAEARNRPGHYDLIHAHYWLSGQAAWVAADRWGVPLVQTFHTLAKVKNAQLADGDSPEPIGRVVGEEQITTEADLLIANTAAEAAELHRYYNADTRRVEVIHPGVDLGVFRPGDRYAARQALGLPQDALVVAFVGRIQPAKAPDVLLRGLARLRETDPELARRIVPVFVGGPSNTDLYWLPKLAGELGLGETVQWRTPRSGEALAQVYRAADAVAVPSYNESFGLVALEAQATGTPVIAARVGGLPTAVAEGSSGLLVDSHSSDDWAGAIGRLMGDDDLRRRLAAGARTHAALFSWQATAEGLSSAYRRALLMRSQAITLNR</sequence>
<evidence type="ECO:0000256" key="7">
    <source>
        <dbReference type="HAMAP-Rule" id="MF_01695"/>
    </source>
</evidence>
<keyword evidence="5 7" id="KW-0460">Magnesium</keyword>
<feature type="binding site" evidence="7">
    <location>
        <position position="252"/>
    </location>
    <ligand>
        <name>UDP-N-acetyl-alpha-D-glucosamine</name>
        <dbReference type="ChEBI" id="CHEBI:57705"/>
    </ligand>
</feature>
<comment type="similarity">
    <text evidence="1 7">Belongs to the glycosyltransferase group 1 family. MshA subfamily.</text>
</comment>
<feature type="binding site" evidence="7">
    <location>
        <position position="340"/>
    </location>
    <ligand>
        <name>UDP-N-acetyl-alpha-D-glucosamine</name>
        <dbReference type="ChEBI" id="CHEBI:57705"/>
    </ligand>
</feature>
<gene>
    <name evidence="7" type="primary">mshA</name>
    <name evidence="10" type="ORF">SAMN05216270_12064</name>
</gene>
<keyword evidence="3 7" id="KW-0808">Transferase</keyword>
<dbReference type="EMBL" id="FNAD01000020">
    <property type="protein sequence ID" value="SDE40354.1"/>
    <property type="molecule type" value="Genomic_DNA"/>
</dbReference>
<dbReference type="GO" id="GO:0010125">
    <property type="term" value="P:mycothiol biosynthetic process"/>
    <property type="evidence" value="ECO:0007669"/>
    <property type="project" value="UniProtKB-UniRule"/>
</dbReference>
<dbReference type="InterPro" id="IPR028098">
    <property type="entry name" value="Glyco_trans_4-like_N"/>
</dbReference>
<feature type="domain" description="Glycosyl transferase family 1" evidence="8">
    <location>
        <begin position="228"/>
        <end position="400"/>
    </location>
</feature>
<proteinExistence type="inferred from homology"/>
<feature type="binding site" evidence="7">
    <location>
        <position position="247"/>
    </location>
    <ligand>
        <name>UDP-N-acetyl-alpha-D-glucosamine</name>
        <dbReference type="ChEBI" id="CHEBI:57705"/>
    </ligand>
</feature>
<evidence type="ECO:0000256" key="4">
    <source>
        <dbReference type="ARBA" id="ARBA00022723"/>
    </source>
</evidence>
<evidence type="ECO:0000313" key="10">
    <source>
        <dbReference type="EMBL" id="SDE40354.1"/>
    </source>
</evidence>
<dbReference type="InterPro" id="IPR017814">
    <property type="entry name" value="Mycothiol_biosynthesis_MshA"/>
</dbReference>
<comment type="subunit">
    <text evidence="7">Homodimer.</text>
</comment>
<evidence type="ECO:0000256" key="6">
    <source>
        <dbReference type="ARBA" id="ARBA00048131"/>
    </source>
</evidence>
<dbReference type="NCBIfam" id="TIGR03449">
    <property type="entry name" value="mycothiol_MshA"/>
    <property type="match status" value="1"/>
</dbReference>
<evidence type="ECO:0000259" key="9">
    <source>
        <dbReference type="Pfam" id="PF13579"/>
    </source>
</evidence>
<feature type="binding site" evidence="7">
    <location>
        <position position="153"/>
    </location>
    <ligand>
        <name>1D-myo-inositol 3-phosphate</name>
        <dbReference type="ChEBI" id="CHEBI:58401"/>
    </ligand>
</feature>
<feature type="binding site" evidence="7">
    <location>
        <position position="27"/>
    </location>
    <ligand>
        <name>1D-myo-inositol 3-phosphate</name>
        <dbReference type="ChEBI" id="CHEBI:58401"/>
    </ligand>
</feature>
<feature type="binding site" evidence="7">
    <location>
        <position position="129"/>
    </location>
    <ligand>
        <name>1D-myo-inositol 3-phosphate</name>
        <dbReference type="ChEBI" id="CHEBI:58401"/>
    </ligand>
</feature>
<evidence type="ECO:0000259" key="8">
    <source>
        <dbReference type="Pfam" id="PF00534"/>
    </source>
</evidence>
<keyword evidence="2 7" id="KW-0328">Glycosyltransferase</keyword>
<reference evidence="11" key="1">
    <citation type="submission" date="2016-10" db="EMBL/GenBank/DDBJ databases">
        <authorList>
            <person name="Varghese N."/>
            <person name="Submissions S."/>
        </authorList>
    </citation>
    <scope>NUCLEOTIDE SEQUENCE [LARGE SCALE GENOMIC DNA]</scope>
    <source>
        <strain evidence="11">CGMCC 4.3516</strain>
    </source>
</reference>
<feature type="binding site" evidence="7">
    <location>
        <position position="319"/>
    </location>
    <ligand>
        <name>Mg(2+)</name>
        <dbReference type="ChEBI" id="CHEBI:18420"/>
    </ligand>
</feature>
<dbReference type="Gene3D" id="3.40.50.2000">
    <property type="entry name" value="Glycogen Phosphorylase B"/>
    <property type="match status" value="2"/>
</dbReference>
<dbReference type="EC" id="2.4.1.250" evidence="7"/>
<organism evidence="10 11">
    <name type="scientific">Glycomyces harbinensis</name>
    <dbReference type="NCBI Taxonomy" id="58114"/>
    <lineage>
        <taxon>Bacteria</taxon>
        <taxon>Bacillati</taxon>
        <taxon>Actinomycetota</taxon>
        <taxon>Actinomycetes</taxon>
        <taxon>Glycomycetales</taxon>
        <taxon>Glycomycetaceae</taxon>
        <taxon>Glycomyces</taxon>
    </lineage>
</organism>
<dbReference type="InterPro" id="IPR001296">
    <property type="entry name" value="Glyco_trans_1"/>
</dbReference>
<feature type="binding site" evidence="7">
    <location>
        <position position="346"/>
    </location>
    <ligand>
        <name>Mg(2+)</name>
        <dbReference type="ChEBI" id="CHEBI:18420"/>
    </ligand>
</feature>
<dbReference type="AlphaFoldDB" id="A0A1G7CLR8"/>
<evidence type="ECO:0000256" key="2">
    <source>
        <dbReference type="ARBA" id="ARBA00022676"/>
    </source>
</evidence>
<feature type="binding site" evidence="7">
    <location>
        <position position="41"/>
    </location>
    <ligand>
        <name>UDP-N-acetyl-alpha-D-glucosamine</name>
        <dbReference type="ChEBI" id="CHEBI:57705"/>
    </ligand>
</feature>
<comment type="catalytic activity">
    <reaction evidence="6 7">
        <text>1D-myo-inositol 3-phosphate + UDP-N-acetyl-alpha-D-glucosamine = 1D-myo-inositol 2-acetamido-2-deoxy-alpha-D-glucopyranoside 3-phosphate + UDP + H(+)</text>
        <dbReference type="Rhea" id="RHEA:26188"/>
        <dbReference type="ChEBI" id="CHEBI:15378"/>
        <dbReference type="ChEBI" id="CHEBI:57705"/>
        <dbReference type="ChEBI" id="CHEBI:58223"/>
        <dbReference type="ChEBI" id="CHEBI:58401"/>
        <dbReference type="ChEBI" id="CHEBI:58892"/>
        <dbReference type="EC" id="2.4.1.250"/>
    </reaction>
</comment>
<dbReference type="Pfam" id="PF13579">
    <property type="entry name" value="Glyco_trans_4_4"/>
    <property type="match status" value="1"/>
</dbReference>
<feature type="binding site" evidence="7">
    <location>
        <position position="332"/>
    </location>
    <ligand>
        <name>UDP-N-acetyl-alpha-D-glucosamine</name>
        <dbReference type="ChEBI" id="CHEBI:57705"/>
    </ligand>
</feature>
<accession>A0A1G7CLR8</accession>
<feature type="binding site" evidence="7">
    <location>
        <begin position="38"/>
        <end position="43"/>
    </location>
    <ligand>
        <name>1D-myo-inositol 3-phosphate</name>
        <dbReference type="ChEBI" id="CHEBI:58401"/>
    </ligand>
</feature>
<dbReference type="Pfam" id="PF00534">
    <property type="entry name" value="Glycos_transf_1"/>
    <property type="match status" value="1"/>
</dbReference>
<keyword evidence="11" id="KW-1185">Reference proteome</keyword>
<dbReference type="InterPro" id="IPR050194">
    <property type="entry name" value="Glycosyltransferase_grp1"/>
</dbReference>
<evidence type="ECO:0000313" key="11">
    <source>
        <dbReference type="Proteomes" id="UP000198949"/>
    </source>
</evidence>
<comment type="function">
    <text evidence="7">Catalyzes the transfer of a N-acetyl-glucosamine moiety to 1D-myo-inositol 3-phosphate to produce 1D-myo-inositol 2-acetamido-2-deoxy-glucopyranoside 3-phosphate in the mycothiol biosynthesis pathway.</text>
</comment>
<dbReference type="GO" id="GO:0008375">
    <property type="term" value="F:acetylglucosaminyltransferase activity"/>
    <property type="evidence" value="ECO:0007669"/>
    <property type="project" value="UniProtKB-UniRule"/>
</dbReference>
<dbReference type="HAMAP" id="MF_01695">
    <property type="entry name" value="MshA"/>
    <property type="match status" value="1"/>
</dbReference>
<feature type="binding site" evidence="7">
    <location>
        <begin position="33"/>
        <end position="34"/>
    </location>
    <ligand>
        <name>UDP-N-acetyl-alpha-D-glucosamine</name>
        <dbReference type="ChEBI" id="CHEBI:57705"/>
    </ligand>
</feature>
<dbReference type="GO" id="GO:0102710">
    <property type="term" value="F:D-inositol-3-phosphate glycosyltransferase activity"/>
    <property type="evidence" value="ECO:0007669"/>
    <property type="project" value="UniProtKB-EC"/>
</dbReference>
<dbReference type="PANTHER" id="PTHR45947:SF3">
    <property type="entry name" value="SULFOQUINOVOSYL TRANSFERASE SQD2"/>
    <property type="match status" value="1"/>
</dbReference>
<feature type="binding site" evidence="7">
    <location>
        <position position="322"/>
    </location>
    <ligand>
        <name>Mg(2+)</name>
        <dbReference type="ChEBI" id="CHEBI:18420"/>
    </ligand>
</feature>
<dbReference type="PANTHER" id="PTHR45947">
    <property type="entry name" value="SULFOQUINOVOSYL TRANSFERASE SQD2"/>
    <property type="match status" value="1"/>
</dbReference>
<evidence type="ECO:0000256" key="3">
    <source>
        <dbReference type="ARBA" id="ARBA00022679"/>
    </source>
</evidence>
<evidence type="ECO:0000256" key="1">
    <source>
        <dbReference type="ARBA" id="ARBA00008449"/>
    </source>
</evidence>
<protein>
    <recommendedName>
        <fullName evidence="7">D-inositol-3-phosphate glycosyltransferase</fullName>
        <ecNumber evidence="7">2.4.1.250</ecNumber>
    </recommendedName>
    <alternativeName>
        <fullName evidence="7">N-acetylglucosamine-inositol-phosphate N-acetylglucosaminyltransferase</fullName>
        <shortName evidence="7">GlcNAc-Ins-P N-acetylglucosaminyltransferase</shortName>
    </alternativeName>
</protein>
<feature type="binding site" evidence="7">
    <location>
        <position position="320"/>
    </location>
    <ligand>
        <name>Mg(2+)</name>
        <dbReference type="ChEBI" id="CHEBI:18420"/>
    </ligand>
</feature>
<name>A0A1G7CLR8_9ACTN</name>
<feature type="binding site" evidence="7">
    <location>
        <position position="96"/>
    </location>
    <ligand>
        <name>1D-myo-inositol 3-phosphate</name>
        <dbReference type="ChEBI" id="CHEBI:58401"/>
    </ligand>
</feature>
<feature type="binding site" evidence="7">
    <location>
        <position position="173"/>
    </location>
    <ligand>
        <name>1D-myo-inositol 3-phosphate</name>
        <dbReference type="ChEBI" id="CHEBI:58401"/>
    </ligand>
</feature>
<feature type="binding site" evidence="7">
    <location>
        <position position="310"/>
    </location>
    <ligand>
        <name>UDP-N-acetyl-alpha-D-glucosamine</name>
        <dbReference type="ChEBI" id="CHEBI:57705"/>
    </ligand>
</feature>
<dbReference type="Proteomes" id="UP000198949">
    <property type="component" value="Unassembled WGS sequence"/>
</dbReference>
<keyword evidence="4 7" id="KW-0479">Metal-binding</keyword>
<dbReference type="STRING" id="58114.SAMN05216270_12064"/>
<feature type="domain" description="Glycosyltransferase subfamily 4-like N-terminal" evidence="9">
    <location>
        <begin position="40"/>
        <end position="215"/>
    </location>
</feature>
<dbReference type="SUPFAM" id="SSF53756">
    <property type="entry name" value="UDP-Glycosyltransferase/glycogen phosphorylase"/>
    <property type="match status" value="1"/>
</dbReference>
<dbReference type="GO" id="GO:0000287">
    <property type="term" value="F:magnesium ion binding"/>
    <property type="evidence" value="ECO:0007669"/>
    <property type="project" value="UniProtKB-UniRule"/>
</dbReference>